<sequence length="67" mass="7183">MFGTNSAGYSSANVKVNLDDGASFLPTTSVYADRTGKRYGGVIRPDVATKPEAPDEAATQWLRNRCS</sequence>
<protein>
    <recommendedName>
        <fullName evidence="3">Tail specific protease domain-containing protein</fullName>
    </recommendedName>
</protein>
<comment type="caution">
    <text evidence="1">The sequence shown here is derived from an EMBL/GenBank/DDBJ whole genome shotgun (WGS) entry which is preliminary data.</text>
</comment>
<proteinExistence type="predicted"/>
<evidence type="ECO:0000313" key="1">
    <source>
        <dbReference type="EMBL" id="GAA1704145.1"/>
    </source>
</evidence>
<gene>
    <name evidence="1" type="ORF">GCM10009745_59570</name>
</gene>
<organism evidence="1 2">
    <name type="scientific">Kribbella yunnanensis</name>
    <dbReference type="NCBI Taxonomy" id="190194"/>
    <lineage>
        <taxon>Bacteria</taxon>
        <taxon>Bacillati</taxon>
        <taxon>Actinomycetota</taxon>
        <taxon>Actinomycetes</taxon>
        <taxon>Propionibacteriales</taxon>
        <taxon>Kribbellaceae</taxon>
        <taxon>Kribbella</taxon>
    </lineage>
</organism>
<accession>A0ABN2IFL4</accession>
<reference evidence="1 2" key="1">
    <citation type="journal article" date="2019" name="Int. J. Syst. Evol. Microbiol.">
        <title>The Global Catalogue of Microorganisms (GCM) 10K type strain sequencing project: providing services to taxonomists for standard genome sequencing and annotation.</title>
        <authorList>
            <consortium name="The Broad Institute Genomics Platform"/>
            <consortium name="The Broad Institute Genome Sequencing Center for Infectious Disease"/>
            <person name="Wu L."/>
            <person name="Ma J."/>
        </authorList>
    </citation>
    <scope>NUCLEOTIDE SEQUENCE [LARGE SCALE GENOMIC DNA]</scope>
    <source>
        <strain evidence="1 2">JCM 14307</strain>
    </source>
</reference>
<evidence type="ECO:0000313" key="2">
    <source>
        <dbReference type="Proteomes" id="UP001500280"/>
    </source>
</evidence>
<evidence type="ECO:0008006" key="3">
    <source>
        <dbReference type="Google" id="ProtNLM"/>
    </source>
</evidence>
<dbReference type="Proteomes" id="UP001500280">
    <property type="component" value="Unassembled WGS sequence"/>
</dbReference>
<name>A0ABN2IFL4_9ACTN</name>
<keyword evidence="2" id="KW-1185">Reference proteome</keyword>
<dbReference type="EMBL" id="BAAANF010000019">
    <property type="protein sequence ID" value="GAA1704145.1"/>
    <property type="molecule type" value="Genomic_DNA"/>
</dbReference>